<dbReference type="AlphaFoldDB" id="A0A644T934"/>
<dbReference type="InterPro" id="IPR006674">
    <property type="entry name" value="HD_domain"/>
</dbReference>
<feature type="transmembrane region" description="Helical" evidence="2">
    <location>
        <begin position="335"/>
        <end position="362"/>
    </location>
</feature>
<feature type="transmembrane region" description="Helical" evidence="2">
    <location>
        <begin position="429"/>
        <end position="450"/>
    </location>
</feature>
<reference evidence="4" key="1">
    <citation type="submission" date="2019-08" db="EMBL/GenBank/DDBJ databases">
        <authorList>
            <person name="Kucharzyk K."/>
            <person name="Murdoch R.W."/>
            <person name="Higgins S."/>
            <person name="Loffler F."/>
        </authorList>
    </citation>
    <scope>NUCLEOTIDE SEQUENCE</scope>
</reference>
<feature type="transmembrane region" description="Helical" evidence="2">
    <location>
        <begin position="308"/>
        <end position="329"/>
    </location>
</feature>
<sequence>MISLNNRLRKFFSLPASFYTKPTARRIVLGLAFFFLFMVILSADFIPDKVSFLAGQVSDRDVISPRTVSYVDIGKTKKLESDVLASVANVYDLNITVATKADESVTSIFNEARAAAFDLTLRSPDEKENKLQQKITTSLPGTVISALVNLDETELAKAEGQTRSILRKYFQRGIRDDDLDVARKHVVIETEELQLPKNIETIVAGISQSLLSPNYILNVRETDKRKQVALSGIEPVRDTVKKGQVIVRRGDVVTNDQIHAMEELGLHKGQVNELRVFGLTIFVLVIMALVMGYLYKFAHPVYENDLQLVLLGLIILVTLLLAKLAHYYSDFTAPLAAGALLAAILIDTRIGLLVSVALAMLFSVIVDHDLRPVAVALIGSMAGVYSVSKMAHGYSVTKTGILIAVINFIVIAATGFIEQVNSSQVLMQGLMGIGSGIAAAVITTGFLPYLENTFSITTPIKLLDLARPNHPLLQRLLLEAPGTYHHSVMVGNMSETAADSVGADPVTVRVGAYYHDIGKIKRPFFFIENQVESINPHDKMAPSLSTLIVTSHIKDGVDLCREYKIPQVIIDIVQQHHGTALVSYFYKRATETEHSECIIEADFRYEGPRPQTKEAALIMLADAAEASVRSIAKPNINRIEAMVRKIIRQRLNDGQLDECDLTLRDLTTIGDVFIRILSSAFHSRIEYPETTKELERKKAKNGNCNKQPSTKNECNASHGANHDCGTQTDG</sequence>
<feature type="transmembrane region" description="Helical" evidence="2">
    <location>
        <begin position="369"/>
        <end position="387"/>
    </location>
</feature>
<name>A0A644T934_9ZZZZ</name>
<dbReference type="Pfam" id="PF07697">
    <property type="entry name" value="7TMR-HDED"/>
    <property type="match status" value="1"/>
</dbReference>
<dbReference type="SUPFAM" id="SSF109604">
    <property type="entry name" value="HD-domain/PDEase-like"/>
    <property type="match status" value="1"/>
</dbReference>
<dbReference type="SMART" id="SM00471">
    <property type="entry name" value="HDc"/>
    <property type="match status" value="1"/>
</dbReference>
<accession>A0A644T934</accession>
<keyword evidence="4" id="KW-0378">Hydrolase</keyword>
<dbReference type="GO" id="GO:0016787">
    <property type="term" value="F:hydrolase activity"/>
    <property type="evidence" value="ECO:0007669"/>
    <property type="project" value="UniProtKB-KW"/>
</dbReference>
<dbReference type="Pfam" id="PF01966">
    <property type="entry name" value="HD"/>
    <property type="match status" value="1"/>
</dbReference>
<keyword evidence="2" id="KW-0812">Transmembrane</keyword>
<evidence type="ECO:0000313" key="4">
    <source>
        <dbReference type="EMBL" id="MPL63334.1"/>
    </source>
</evidence>
<evidence type="ECO:0000259" key="3">
    <source>
        <dbReference type="SMART" id="SM00471"/>
    </source>
</evidence>
<feature type="domain" description="HD/PDEase" evidence="3">
    <location>
        <begin position="479"/>
        <end position="636"/>
    </location>
</feature>
<dbReference type="Pfam" id="PF07698">
    <property type="entry name" value="7TM-7TMR_HD"/>
    <property type="match status" value="1"/>
</dbReference>
<dbReference type="InterPro" id="IPR052722">
    <property type="entry name" value="PgpH_phosphodiesterase"/>
</dbReference>
<dbReference type="InterPro" id="IPR011624">
    <property type="entry name" value="Metal-dep_PHydrolase_7TM_extra"/>
</dbReference>
<keyword evidence="2" id="KW-0472">Membrane</keyword>
<feature type="region of interest" description="Disordered" evidence="1">
    <location>
        <begin position="692"/>
        <end position="730"/>
    </location>
</feature>
<dbReference type="InterPro" id="IPR011621">
    <property type="entry name" value="Metal-dep_PHydrolase_7TM_intra"/>
</dbReference>
<feature type="transmembrane region" description="Helical" evidence="2">
    <location>
        <begin position="276"/>
        <end position="296"/>
    </location>
</feature>
<organism evidence="4">
    <name type="scientific">bioreactor metagenome</name>
    <dbReference type="NCBI Taxonomy" id="1076179"/>
    <lineage>
        <taxon>unclassified sequences</taxon>
        <taxon>metagenomes</taxon>
        <taxon>ecological metagenomes</taxon>
    </lineage>
</organism>
<dbReference type="NCBIfam" id="TIGR00277">
    <property type="entry name" value="HDIG"/>
    <property type="match status" value="1"/>
</dbReference>
<dbReference type="CDD" id="cd00077">
    <property type="entry name" value="HDc"/>
    <property type="match status" value="1"/>
</dbReference>
<proteinExistence type="predicted"/>
<evidence type="ECO:0000256" key="2">
    <source>
        <dbReference type="SAM" id="Phobius"/>
    </source>
</evidence>
<dbReference type="Gene3D" id="1.10.3210.10">
    <property type="entry name" value="Hypothetical protein af1432"/>
    <property type="match status" value="1"/>
</dbReference>
<keyword evidence="2" id="KW-1133">Transmembrane helix</keyword>
<dbReference type="InterPro" id="IPR003607">
    <property type="entry name" value="HD/PDEase_dom"/>
</dbReference>
<dbReference type="EMBL" id="VSSQ01000021">
    <property type="protein sequence ID" value="MPL63334.1"/>
    <property type="molecule type" value="Genomic_DNA"/>
</dbReference>
<feature type="transmembrane region" description="Helical" evidence="2">
    <location>
        <begin position="399"/>
        <end position="417"/>
    </location>
</feature>
<dbReference type="EC" id="3.1.4.-" evidence="4"/>
<dbReference type="InterPro" id="IPR006675">
    <property type="entry name" value="HDIG_dom"/>
</dbReference>
<protein>
    <submittedName>
        <fullName evidence="4">Cyclic-di-AMP phosphodiesterase PgpH</fullName>
        <ecNumber evidence="4">3.1.4.-</ecNumber>
    </submittedName>
</protein>
<dbReference type="PANTHER" id="PTHR36442:SF1">
    <property type="entry name" value="CYCLIC-DI-AMP PHOSPHODIESTERASE PGPH"/>
    <property type="match status" value="1"/>
</dbReference>
<gene>
    <name evidence="4" type="primary">pgpH_2</name>
    <name evidence="4" type="ORF">SDC9_08960</name>
</gene>
<comment type="caution">
    <text evidence="4">The sequence shown here is derived from an EMBL/GenBank/DDBJ whole genome shotgun (WGS) entry which is preliminary data.</text>
</comment>
<dbReference type="PANTHER" id="PTHR36442">
    <property type="entry name" value="CYCLIC-DI-AMP PHOSPHODIESTERASE PGPH"/>
    <property type="match status" value="1"/>
</dbReference>
<evidence type="ECO:0000256" key="1">
    <source>
        <dbReference type="SAM" id="MobiDB-lite"/>
    </source>
</evidence>
<feature type="compositionally biased region" description="Polar residues" evidence="1">
    <location>
        <begin position="702"/>
        <end position="715"/>
    </location>
</feature>